<dbReference type="RefSeq" id="WP_345921482.1">
    <property type="nucleotide sequence ID" value="NZ_JBDIVE010000018.1"/>
</dbReference>
<dbReference type="InterPro" id="IPR028098">
    <property type="entry name" value="Glyco_trans_4-like_N"/>
</dbReference>
<evidence type="ECO:0000259" key="7">
    <source>
        <dbReference type="Pfam" id="PF13439"/>
    </source>
</evidence>
<dbReference type="Pfam" id="PF00953">
    <property type="entry name" value="Glycos_transf_4"/>
    <property type="match status" value="1"/>
</dbReference>
<comment type="subcellular location">
    <subcellularLocation>
        <location evidence="1">Membrane</location>
        <topology evidence="1">Multi-pass membrane protein</topology>
    </subcellularLocation>
</comment>
<keyword evidence="2 8" id="KW-0808">Transferase</keyword>
<dbReference type="SUPFAM" id="SSF53756">
    <property type="entry name" value="UDP-Glycosyltransferase/glycogen phosphorylase"/>
    <property type="match status" value="1"/>
</dbReference>
<proteinExistence type="predicted"/>
<keyword evidence="5 6" id="KW-0472">Membrane</keyword>
<dbReference type="PANTHER" id="PTHR12526">
    <property type="entry name" value="GLYCOSYLTRANSFERASE"/>
    <property type="match status" value="1"/>
</dbReference>
<evidence type="ECO:0000313" key="9">
    <source>
        <dbReference type="Proteomes" id="UP001410394"/>
    </source>
</evidence>
<keyword evidence="3 6" id="KW-0812">Transmembrane</keyword>
<evidence type="ECO:0000256" key="5">
    <source>
        <dbReference type="ARBA" id="ARBA00023136"/>
    </source>
</evidence>
<protein>
    <submittedName>
        <fullName evidence="8">Glycosyltransferase</fullName>
        <ecNumber evidence="8">2.4.-.-</ecNumber>
    </submittedName>
</protein>
<gene>
    <name evidence="8" type="ORF">ABDB84_19630</name>
</gene>
<organism evidence="8 9">
    <name type="scientific">Uliginosibacterium sediminicola</name>
    <dbReference type="NCBI Taxonomy" id="2024550"/>
    <lineage>
        <taxon>Bacteria</taxon>
        <taxon>Pseudomonadati</taxon>
        <taxon>Pseudomonadota</taxon>
        <taxon>Betaproteobacteria</taxon>
        <taxon>Rhodocyclales</taxon>
        <taxon>Zoogloeaceae</taxon>
        <taxon>Uliginosibacterium</taxon>
    </lineage>
</organism>
<dbReference type="CDD" id="cd06853">
    <property type="entry name" value="GT_WecA_like"/>
    <property type="match status" value="1"/>
</dbReference>
<evidence type="ECO:0000256" key="2">
    <source>
        <dbReference type="ARBA" id="ARBA00022679"/>
    </source>
</evidence>
<evidence type="ECO:0000256" key="6">
    <source>
        <dbReference type="SAM" id="Phobius"/>
    </source>
</evidence>
<feature type="transmembrane region" description="Helical" evidence="6">
    <location>
        <begin position="154"/>
        <end position="172"/>
    </location>
</feature>
<keyword evidence="9" id="KW-1185">Reference proteome</keyword>
<dbReference type="EC" id="2.4.-.-" evidence="8"/>
<dbReference type="Pfam" id="PF13439">
    <property type="entry name" value="Glyco_transf_4"/>
    <property type="match status" value="1"/>
</dbReference>
<feature type="transmembrane region" description="Helical" evidence="6">
    <location>
        <begin position="315"/>
        <end position="332"/>
    </location>
</feature>
<dbReference type="Gene3D" id="3.40.50.2000">
    <property type="entry name" value="Glycogen Phosphorylase B"/>
    <property type="match status" value="2"/>
</dbReference>
<dbReference type="Pfam" id="PF13692">
    <property type="entry name" value="Glyco_trans_1_4"/>
    <property type="match status" value="1"/>
</dbReference>
<sequence>MSVAVAVSFIVSALACIGLARLAPYLRLIDLPDERKQHGHAVPLVGGIGILIGWLAGCLLGGTPLPADLLLPSLLLFALGLVDDIHALRASLKLVVQLAAAFLLIRLTGAALYAVPLPFAYGHWVLGPLALPVTVVMVVALINAINLIDGLDGLAGGCLAIASLGLAYAAAVVGRSELVAIAMSLFAAVLGFLLWNARLPWQGRARLFLGDAGALGVAMILCWLVFKLSMSFKVVRVPVTVALAPLAVPAIDMAVVAFWRMVEGRNPMQADRGHSHHLLLEKGLSSIAAVRLIWLASAAVTLATCVAWRLGVAEGRLLGVLLLGALAHLIWFRRSWRALRAKAAAPQDAQPRVLFLVTGLGVGGAETALERLIPQLQAQGLVCAVASLRELGPVGERMRAAGIAVHALGMRPPRPSLAGLWRLRRLVRSFRPDILQGWMYHGNIAAHCAHLFAPQAKVLGAIHQSLGRPELDPWSTRVIIGLDALLSPRAASIIFVARSAVPQHIARGYCASNTRVLPNGFDLQRFAPDRAARATTRAQLGIGEDEFLIGSVGRFHPVKDQAGFLRAAASVAERFEQARFVMIGAGLESDNAALAPLASAPALQGRVQLLGARSDVASLMASFDLLVLSSLAEGLPNVVAEAMSCGVPCVVTDVGDAAWMVGETGWVVAPGDAARLAAGMIEAINTPAAALQQRGRAARERVAAELSIEVVAAAYGQLYTQLGKAGA</sequence>
<reference evidence="8 9" key="1">
    <citation type="journal article" date="2018" name="Int. J. Syst. Evol. Microbiol.">
        <title>Uliginosibacterium sediminicola sp. nov., isolated from freshwater sediment.</title>
        <authorList>
            <person name="Hwang W.M."/>
            <person name="Kim S.M."/>
            <person name="Kang K."/>
            <person name="Ahn T.Y."/>
        </authorList>
    </citation>
    <scope>NUCLEOTIDE SEQUENCE [LARGE SCALE GENOMIC DNA]</scope>
    <source>
        <strain evidence="8 9">M1-21</strain>
    </source>
</reference>
<dbReference type="PROSITE" id="PS01348">
    <property type="entry name" value="MRAY_2"/>
    <property type="match status" value="1"/>
</dbReference>
<feature type="transmembrane region" description="Helical" evidence="6">
    <location>
        <begin position="207"/>
        <end position="226"/>
    </location>
</feature>
<feature type="transmembrane region" description="Helical" evidence="6">
    <location>
        <begin position="238"/>
        <end position="262"/>
    </location>
</feature>
<feature type="transmembrane region" description="Helical" evidence="6">
    <location>
        <begin position="121"/>
        <end position="142"/>
    </location>
</feature>
<feature type="transmembrane region" description="Helical" evidence="6">
    <location>
        <begin position="6"/>
        <end position="29"/>
    </location>
</feature>
<keyword evidence="8" id="KW-0328">Glycosyltransferase</keyword>
<evidence type="ECO:0000313" key="8">
    <source>
        <dbReference type="EMBL" id="MEN3070704.1"/>
    </source>
</evidence>
<evidence type="ECO:0000256" key="1">
    <source>
        <dbReference type="ARBA" id="ARBA00004141"/>
    </source>
</evidence>
<comment type="caution">
    <text evidence="8">The sequence shown here is derived from an EMBL/GenBank/DDBJ whole genome shotgun (WGS) entry which is preliminary data.</text>
</comment>
<dbReference type="PANTHER" id="PTHR12526:SF630">
    <property type="entry name" value="GLYCOSYLTRANSFERASE"/>
    <property type="match status" value="1"/>
</dbReference>
<feature type="transmembrane region" description="Helical" evidence="6">
    <location>
        <begin position="178"/>
        <end position="195"/>
    </location>
</feature>
<keyword evidence="4 6" id="KW-1133">Transmembrane helix</keyword>
<feature type="domain" description="Glycosyltransferase subfamily 4-like N-terminal" evidence="7">
    <location>
        <begin position="362"/>
        <end position="525"/>
    </location>
</feature>
<dbReference type="GO" id="GO:0016757">
    <property type="term" value="F:glycosyltransferase activity"/>
    <property type="evidence" value="ECO:0007669"/>
    <property type="project" value="UniProtKB-KW"/>
</dbReference>
<feature type="transmembrane region" description="Helical" evidence="6">
    <location>
        <begin position="283"/>
        <end position="309"/>
    </location>
</feature>
<dbReference type="InterPro" id="IPR018480">
    <property type="entry name" value="PNAcMuramoyl-5peptid_Trfase_CS"/>
</dbReference>
<name>A0ABU9Z3U7_9RHOO</name>
<dbReference type="InterPro" id="IPR000715">
    <property type="entry name" value="Glycosyl_transferase_4"/>
</dbReference>
<dbReference type="EMBL" id="JBDIVE010000018">
    <property type="protein sequence ID" value="MEN3070704.1"/>
    <property type="molecule type" value="Genomic_DNA"/>
</dbReference>
<accession>A0ABU9Z3U7</accession>
<evidence type="ECO:0000256" key="4">
    <source>
        <dbReference type="ARBA" id="ARBA00022989"/>
    </source>
</evidence>
<feature type="transmembrane region" description="Helical" evidence="6">
    <location>
        <begin position="94"/>
        <end position="115"/>
    </location>
</feature>
<dbReference type="Proteomes" id="UP001410394">
    <property type="component" value="Unassembled WGS sequence"/>
</dbReference>
<feature type="transmembrane region" description="Helical" evidence="6">
    <location>
        <begin position="41"/>
        <end position="63"/>
    </location>
</feature>
<evidence type="ECO:0000256" key="3">
    <source>
        <dbReference type="ARBA" id="ARBA00022692"/>
    </source>
</evidence>